<dbReference type="OrthoDB" id="10031169at2759"/>
<keyword evidence="6 13" id="KW-0378">Hydrolase</keyword>
<comment type="caution">
    <text evidence="13">The sequence shown here is derived from an EMBL/GenBank/DDBJ whole genome shotgun (WGS) entry which is preliminary data.</text>
</comment>
<dbReference type="AlphaFoldDB" id="A0A023B597"/>
<dbReference type="Proteomes" id="UP000019763">
    <property type="component" value="Unassembled WGS sequence"/>
</dbReference>
<organism evidence="13 14">
    <name type="scientific">Gregarina niphandrodes</name>
    <name type="common">Septate eugregarine</name>
    <dbReference type="NCBI Taxonomy" id="110365"/>
    <lineage>
        <taxon>Eukaryota</taxon>
        <taxon>Sar</taxon>
        <taxon>Alveolata</taxon>
        <taxon>Apicomplexa</taxon>
        <taxon>Conoidasida</taxon>
        <taxon>Gregarinasina</taxon>
        <taxon>Eugregarinorida</taxon>
        <taxon>Gregarinidae</taxon>
        <taxon>Gregarina</taxon>
    </lineage>
</organism>
<feature type="domain" description="Peptidase M1 alanyl aminopeptidase C-terminal" evidence="12">
    <location>
        <begin position="486"/>
        <end position="614"/>
    </location>
</feature>
<keyword evidence="5" id="KW-0479">Metal-binding</keyword>
<evidence type="ECO:0000313" key="13">
    <source>
        <dbReference type="EMBL" id="EZG59046.1"/>
    </source>
</evidence>
<dbReference type="Pfam" id="PF17432">
    <property type="entry name" value="DUF3458_C"/>
    <property type="match status" value="2"/>
</dbReference>
<evidence type="ECO:0000259" key="11">
    <source>
        <dbReference type="Pfam" id="PF11940"/>
    </source>
</evidence>
<dbReference type="Pfam" id="PF11940">
    <property type="entry name" value="DUF3458"/>
    <property type="match status" value="1"/>
</dbReference>
<feature type="compositionally biased region" description="Low complexity" evidence="9">
    <location>
        <begin position="391"/>
        <end position="404"/>
    </location>
</feature>
<dbReference type="eggNOG" id="KOG1046">
    <property type="taxonomic scope" value="Eukaryota"/>
</dbReference>
<dbReference type="GeneID" id="22913327"/>
<dbReference type="EMBL" id="AFNH02000697">
    <property type="protein sequence ID" value="EZG59046.1"/>
    <property type="molecule type" value="Genomic_DNA"/>
</dbReference>
<dbReference type="EC" id="3.4.11.2" evidence="13"/>
<evidence type="ECO:0000259" key="12">
    <source>
        <dbReference type="Pfam" id="PF17432"/>
    </source>
</evidence>
<dbReference type="InterPro" id="IPR012779">
    <property type="entry name" value="Peptidase_M1_pepN"/>
</dbReference>
<keyword evidence="8" id="KW-0482">Metalloprotease</keyword>
<accession>A0A023B597</accession>
<feature type="compositionally biased region" description="Basic and acidic residues" evidence="9">
    <location>
        <begin position="153"/>
        <end position="178"/>
    </location>
</feature>
<evidence type="ECO:0000256" key="2">
    <source>
        <dbReference type="ARBA" id="ARBA00010136"/>
    </source>
</evidence>
<evidence type="ECO:0000313" key="14">
    <source>
        <dbReference type="Proteomes" id="UP000019763"/>
    </source>
</evidence>
<evidence type="ECO:0000256" key="5">
    <source>
        <dbReference type="ARBA" id="ARBA00022723"/>
    </source>
</evidence>
<dbReference type="InterPro" id="IPR038438">
    <property type="entry name" value="PepN_Ig-like_sf"/>
</dbReference>
<feature type="region of interest" description="Disordered" evidence="9">
    <location>
        <begin position="642"/>
        <end position="661"/>
    </location>
</feature>
<gene>
    <name evidence="13" type="ORF">GNI_093150</name>
</gene>
<dbReference type="PRINTS" id="PR00756">
    <property type="entry name" value="ALADIPTASE"/>
</dbReference>
<dbReference type="RefSeq" id="XP_011130912.1">
    <property type="nucleotide sequence ID" value="XM_011132610.1"/>
</dbReference>
<dbReference type="Gene3D" id="2.60.40.1840">
    <property type="match status" value="1"/>
</dbReference>
<keyword evidence="4" id="KW-0645">Protease</keyword>
<evidence type="ECO:0000256" key="9">
    <source>
        <dbReference type="SAM" id="MobiDB-lite"/>
    </source>
</evidence>
<sequence>MLWDEVRFGRYYDLGEFNVVSCRDFNAGAMENKGLNIFNEALIRADPALTTDDQYERIRGVLAHEYFHNWSGDRVTVRDWFQLTLKEGFTVFRDQLFTQDITQDATHDTGSDVNKALNAVGECRAGDLRNARGSAGGSDDEDSQVDGQCAPDQVRDHVHDKAHDQGEEERLTGEAKEVRSKDLGWKGSSKMSVKRLRDIEVMESVQFTQDAGALSHSIRPNRYSSVENLYTLTVYEKGAEVVRMYETLMGPQRFRRGCDLFFRDNDFTAATCEDFRDAMKTAVHGLQDEASLRSVARVTTGKTTIGRTAESRSNTQTKKRPSFKLVAELEGVELEGDDERPDAQSDALVTEEDLDQFFLWYNTSGTPVVEVLDVFYGNGTFSITLSQDPAGSRGKGSSSTTTIGPNTVGQNTDGKTSTARPALVIPIRMALFDAETHEMLMKERLVVLKDKESRFEFQVADTTKRPVVSLLRGFSAPVVVSPFQSDSDLAFLAMHDTDYYVRHKSTNQLLANEVSRFLNPDARLGKGKKVSPAVYRVFKSLVKRLSEAGVNERGLLAETLSLPKLSQLKNILKPFDPHAAYTVVRAIRKALLRGFEKEIRDAYLALEREEPLTVMPGSDTDAGVSSDAGVLGTATSSTTSVSTYTSTSTYSSTGTSTSTNAPTSTITPTFTVAGTIGEATVQVGADHSVEARGRRSLKNALLRLLLLDESNTYLGVRQLLNKKQSNDESAAMAALSASTNSMDVRVLLSNWLMEHQENDLLVDRWLSAQMTWPNRQCADRYLTLKQVPLYANSTTPNRLRALSRSFANNPLAFHQPIGYKLVADEVLRWDEFNPKLAAGLANAFGELVLVTDELKKAGLQEVKRILQKPNLSKNTIEVMQTIKEKLN</sequence>
<dbReference type="Gene3D" id="1.25.50.10">
    <property type="entry name" value="Peptidase M1, alanyl aminopeptidase, C-terminal domain"/>
    <property type="match status" value="1"/>
</dbReference>
<comment type="similarity">
    <text evidence="2">Belongs to the peptidase M1 family.</text>
</comment>
<feature type="domain" description="Peptidase M1 alanyl aminopeptidase Ig-like fold" evidence="11">
    <location>
        <begin position="407"/>
        <end position="480"/>
    </location>
</feature>
<dbReference type="SUPFAM" id="SSF55486">
    <property type="entry name" value="Metalloproteases ('zincins'), catalytic domain"/>
    <property type="match status" value="2"/>
</dbReference>
<comment type="cofactor">
    <cofactor evidence="1">
        <name>Zn(2+)</name>
        <dbReference type="ChEBI" id="CHEBI:29105"/>
    </cofactor>
</comment>
<proteinExistence type="inferred from homology"/>
<evidence type="ECO:0000256" key="7">
    <source>
        <dbReference type="ARBA" id="ARBA00022833"/>
    </source>
</evidence>
<protein>
    <submittedName>
        <fullName evidence="13">Aminopeptidase N</fullName>
        <ecNumber evidence="13">3.4.11.2</ecNumber>
    </submittedName>
</protein>
<dbReference type="InterPro" id="IPR014782">
    <property type="entry name" value="Peptidase_M1_dom"/>
</dbReference>
<dbReference type="Gene3D" id="1.10.390.10">
    <property type="entry name" value="Neutral Protease Domain 2"/>
    <property type="match status" value="2"/>
</dbReference>
<dbReference type="PANTHER" id="PTHR46322">
    <property type="entry name" value="PUROMYCIN-SENSITIVE AMINOPEPTIDASE"/>
    <property type="match status" value="1"/>
</dbReference>
<evidence type="ECO:0000256" key="4">
    <source>
        <dbReference type="ARBA" id="ARBA00022670"/>
    </source>
</evidence>
<dbReference type="InterPro" id="IPR037144">
    <property type="entry name" value="Peptidase_M1_pepN_C_sf"/>
</dbReference>
<dbReference type="VEuPathDB" id="CryptoDB:GNI_093150"/>
<feature type="region of interest" description="Disordered" evidence="9">
    <location>
        <begin position="128"/>
        <end position="178"/>
    </location>
</feature>
<feature type="region of interest" description="Disordered" evidence="9">
    <location>
        <begin position="387"/>
        <end position="417"/>
    </location>
</feature>
<feature type="domain" description="Peptidase M1 alanyl aminopeptidase C-terminal" evidence="12">
    <location>
        <begin position="686"/>
        <end position="881"/>
    </location>
</feature>
<dbReference type="PANTHER" id="PTHR46322:SF1">
    <property type="entry name" value="PUROMYCIN-SENSITIVE AMINOPEPTIDASE"/>
    <property type="match status" value="1"/>
</dbReference>
<evidence type="ECO:0000256" key="6">
    <source>
        <dbReference type="ARBA" id="ARBA00022801"/>
    </source>
</evidence>
<dbReference type="Pfam" id="PF01433">
    <property type="entry name" value="Peptidase_M1"/>
    <property type="match status" value="2"/>
</dbReference>
<keyword evidence="14" id="KW-1185">Reference proteome</keyword>
<dbReference type="InterPro" id="IPR001930">
    <property type="entry name" value="Peptidase_M1"/>
</dbReference>
<dbReference type="InterPro" id="IPR035414">
    <property type="entry name" value="Peptidase_M1_pepN_Ig-like"/>
</dbReference>
<reference evidence="13" key="1">
    <citation type="submission" date="2013-12" db="EMBL/GenBank/DDBJ databases">
        <authorList>
            <person name="Omoto C.K."/>
            <person name="Sibley D."/>
            <person name="Venepally P."/>
            <person name="Hadjithomas M."/>
            <person name="Karamycheva S."/>
            <person name="Brunk B."/>
            <person name="Roos D."/>
            <person name="Caler E."/>
            <person name="Lorenzi H."/>
        </authorList>
    </citation>
    <scope>NUCLEOTIDE SEQUENCE</scope>
</reference>
<dbReference type="GO" id="GO:0006508">
    <property type="term" value="P:proteolysis"/>
    <property type="evidence" value="ECO:0007669"/>
    <property type="project" value="UniProtKB-KW"/>
</dbReference>
<dbReference type="Gene3D" id="3.30.2010.30">
    <property type="match status" value="1"/>
</dbReference>
<feature type="compositionally biased region" description="Polar residues" evidence="9">
    <location>
        <begin position="405"/>
        <end position="417"/>
    </location>
</feature>
<dbReference type="GO" id="GO:0016285">
    <property type="term" value="F:alanyl aminopeptidase activity"/>
    <property type="evidence" value="ECO:0007669"/>
    <property type="project" value="UniProtKB-EC"/>
</dbReference>
<feature type="domain" description="Peptidase M1 membrane alanine aminopeptidase" evidence="10">
    <location>
        <begin position="204"/>
        <end position="284"/>
    </location>
</feature>
<evidence type="ECO:0000259" key="10">
    <source>
        <dbReference type="Pfam" id="PF01433"/>
    </source>
</evidence>
<name>A0A023B597_GRENI</name>
<evidence type="ECO:0000256" key="3">
    <source>
        <dbReference type="ARBA" id="ARBA00022438"/>
    </source>
</evidence>
<keyword evidence="3 13" id="KW-0031">Aminopeptidase</keyword>
<dbReference type="InterPro" id="IPR024601">
    <property type="entry name" value="Peptidase_M1_pepN_C"/>
</dbReference>
<dbReference type="GO" id="GO:0008270">
    <property type="term" value="F:zinc ion binding"/>
    <property type="evidence" value="ECO:0007669"/>
    <property type="project" value="InterPro"/>
</dbReference>
<dbReference type="GO" id="GO:0008237">
    <property type="term" value="F:metallopeptidase activity"/>
    <property type="evidence" value="ECO:0007669"/>
    <property type="project" value="UniProtKB-KW"/>
</dbReference>
<feature type="domain" description="Peptidase M1 membrane alanine aminopeptidase" evidence="10">
    <location>
        <begin position="3"/>
        <end position="106"/>
    </location>
</feature>
<dbReference type="InterPro" id="IPR027268">
    <property type="entry name" value="Peptidase_M4/M1_CTD_sf"/>
</dbReference>
<evidence type="ECO:0000256" key="1">
    <source>
        <dbReference type="ARBA" id="ARBA00001947"/>
    </source>
</evidence>
<evidence type="ECO:0000256" key="8">
    <source>
        <dbReference type="ARBA" id="ARBA00023049"/>
    </source>
</evidence>
<keyword evidence="7" id="KW-0862">Zinc</keyword>